<accession>A0A250WZE6</accession>
<dbReference type="SUPFAM" id="SSF74784">
    <property type="entry name" value="Translin"/>
    <property type="match status" value="1"/>
</dbReference>
<keyword evidence="5" id="KW-0539">Nucleus</keyword>
<evidence type="ECO:0000313" key="7">
    <source>
        <dbReference type="Proteomes" id="UP000232323"/>
    </source>
</evidence>
<evidence type="ECO:0000256" key="4">
    <source>
        <dbReference type="ARBA" id="ARBA00022490"/>
    </source>
</evidence>
<evidence type="ECO:0000256" key="3">
    <source>
        <dbReference type="ARBA" id="ARBA00005902"/>
    </source>
</evidence>
<dbReference type="AlphaFoldDB" id="A0A250WZE6"/>
<sequence>MLRFLKNTQQNSLHQSYFSCHRRFKHEPRKQVRSFSTIDMNPMIDEKDWLKVVGHLESFESNRDQLLKQSREIQKRCKQATYLLHKGNILEAAVLLVETEALAAASQNLVAAHPSMREGALSFAMEEYVQALLYKLFLEEGRLAKCSEVPLVEPEEYLAGVLNFTEELSRYAVHRATQRDTNAVQRCRELVDAVMGQFMQFDLRNSSLRRKYDGLKYTLKKLENTLYELSLVEGPSGQVPPAPT</sequence>
<keyword evidence="4" id="KW-0963">Cytoplasm</keyword>
<proteinExistence type="inferred from homology"/>
<evidence type="ECO:0008006" key="8">
    <source>
        <dbReference type="Google" id="ProtNLM"/>
    </source>
</evidence>
<evidence type="ECO:0000313" key="6">
    <source>
        <dbReference type="EMBL" id="GAX76069.1"/>
    </source>
</evidence>
<organism evidence="6 7">
    <name type="scientific">Chlamydomonas eustigma</name>
    <dbReference type="NCBI Taxonomy" id="1157962"/>
    <lineage>
        <taxon>Eukaryota</taxon>
        <taxon>Viridiplantae</taxon>
        <taxon>Chlorophyta</taxon>
        <taxon>core chlorophytes</taxon>
        <taxon>Chlorophyceae</taxon>
        <taxon>CS clade</taxon>
        <taxon>Chlamydomonadales</taxon>
        <taxon>Chlamydomonadaceae</taxon>
        <taxon>Chlamydomonas</taxon>
    </lineage>
</organism>
<name>A0A250WZE6_9CHLO</name>
<dbReference type="GO" id="GO:0043565">
    <property type="term" value="F:sequence-specific DNA binding"/>
    <property type="evidence" value="ECO:0007669"/>
    <property type="project" value="InterPro"/>
</dbReference>
<dbReference type="InterPro" id="IPR016068">
    <property type="entry name" value="Translin_N"/>
</dbReference>
<dbReference type="STRING" id="1157962.A0A250WZE6"/>
<dbReference type="EMBL" id="BEGY01000015">
    <property type="protein sequence ID" value="GAX76069.1"/>
    <property type="molecule type" value="Genomic_DNA"/>
</dbReference>
<dbReference type="Gene3D" id="1.20.58.200">
    <property type="entry name" value="Translin, domain 2"/>
    <property type="match status" value="1"/>
</dbReference>
<keyword evidence="7" id="KW-1185">Reference proteome</keyword>
<comment type="caution">
    <text evidence="6">The sequence shown here is derived from an EMBL/GenBank/DDBJ whole genome shotgun (WGS) entry which is preliminary data.</text>
</comment>
<protein>
    <recommendedName>
        <fullName evidence="8">Translin</fullName>
    </recommendedName>
</protein>
<dbReference type="CDD" id="cd14820">
    <property type="entry name" value="TRAX"/>
    <property type="match status" value="1"/>
</dbReference>
<evidence type="ECO:0000256" key="5">
    <source>
        <dbReference type="ARBA" id="ARBA00023242"/>
    </source>
</evidence>
<evidence type="ECO:0000256" key="1">
    <source>
        <dbReference type="ARBA" id="ARBA00004123"/>
    </source>
</evidence>
<dbReference type="Proteomes" id="UP000232323">
    <property type="component" value="Unassembled WGS sequence"/>
</dbReference>
<dbReference type="Gene3D" id="1.20.58.190">
    <property type="entry name" value="Translin, domain 1"/>
    <property type="match status" value="1"/>
</dbReference>
<dbReference type="Pfam" id="PF01997">
    <property type="entry name" value="Translin"/>
    <property type="match status" value="1"/>
</dbReference>
<reference evidence="6 7" key="1">
    <citation type="submission" date="2017-08" db="EMBL/GenBank/DDBJ databases">
        <title>Acidophilic green algal genome provides insights into adaptation to an acidic environment.</title>
        <authorList>
            <person name="Hirooka S."/>
            <person name="Hirose Y."/>
            <person name="Kanesaki Y."/>
            <person name="Higuchi S."/>
            <person name="Fujiwara T."/>
            <person name="Onuma R."/>
            <person name="Era A."/>
            <person name="Ohbayashi R."/>
            <person name="Uzuka A."/>
            <person name="Nozaki H."/>
            <person name="Yoshikawa H."/>
            <person name="Miyagishima S.Y."/>
        </authorList>
    </citation>
    <scope>NUCLEOTIDE SEQUENCE [LARGE SCALE GENOMIC DNA]</scope>
    <source>
        <strain evidence="6 7">NIES-2499</strain>
    </source>
</reference>
<gene>
    <name evidence="6" type="ORF">CEUSTIGMA_g3512.t1</name>
</gene>
<dbReference type="InterPro" id="IPR002848">
    <property type="entry name" value="Translin_fam"/>
</dbReference>
<comment type="subcellular location">
    <subcellularLocation>
        <location evidence="2">Cytoplasm</location>
    </subcellularLocation>
    <subcellularLocation>
        <location evidence="1">Nucleus</location>
    </subcellularLocation>
</comment>
<comment type="similarity">
    <text evidence="3">Belongs to the translin family.</text>
</comment>
<dbReference type="InterPro" id="IPR036081">
    <property type="entry name" value="Translin_sf"/>
</dbReference>
<dbReference type="PANTHER" id="PTHR10741">
    <property type="entry name" value="TRANSLIN AND TRANSLIN ASSOCIATED PROTEIN X"/>
    <property type="match status" value="1"/>
</dbReference>
<evidence type="ECO:0000256" key="2">
    <source>
        <dbReference type="ARBA" id="ARBA00004496"/>
    </source>
</evidence>
<dbReference type="InterPro" id="IPR016069">
    <property type="entry name" value="Translin_C"/>
</dbReference>
<dbReference type="GO" id="GO:0005737">
    <property type="term" value="C:cytoplasm"/>
    <property type="evidence" value="ECO:0007669"/>
    <property type="project" value="UniProtKB-SubCell"/>
</dbReference>
<dbReference type="OrthoDB" id="829at2759"/>
<dbReference type="GO" id="GO:0005634">
    <property type="term" value="C:nucleus"/>
    <property type="evidence" value="ECO:0007669"/>
    <property type="project" value="UniProtKB-SubCell"/>
</dbReference>